<evidence type="ECO:0000313" key="11">
    <source>
        <dbReference type="EMBL" id="MCA9759113.1"/>
    </source>
</evidence>
<dbReference type="InterPro" id="IPR001962">
    <property type="entry name" value="Asn_synthase"/>
</dbReference>
<dbReference type="InterPro" id="IPR006426">
    <property type="entry name" value="Asn_synth_AEB"/>
</dbReference>
<evidence type="ECO:0000256" key="6">
    <source>
        <dbReference type="ARBA" id="ARBA00022962"/>
    </source>
</evidence>
<comment type="catalytic activity">
    <reaction evidence="7">
        <text>L-aspartate + L-glutamine + ATP + H2O = L-asparagine + L-glutamate + AMP + diphosphate + H(+)</text>
        <dbReference type="Rhea" id="RHEA:12228"/>
        <dbReference type="ChEBI" id="CHEBI:15377"/>
        <dbReference type="ChEBI" id="CHEBI:15378"/>
        <dbReference type="ChEBI" id="CHEBI:29985"/>
        <dbReference type="ChEBI" id="CHEBI:29991"/>
        <dbReference type="ChEBI" id="CHEBI:30616"/>
        <dbReference type="ChEBI" id="CHEBI:33019"/>
        <dbReference type="ChEBI" id="CHEBI:58048"/>
        <dbReference type="ChEBI" id="CHEBI:58359"/>
        <dbReference type="ChEBI" id="CHEBI:456215"/>
        <dbReference type="EC" id="6.3.5.4"/>
    </reaction>
</comment>
<reference evidence="11" key="1">
    <citation type="submission" date="2020-04" db="EMBL/GenBank/DDBJ databases">
        <authorList>
            <person name="Zhang T."/>
        </authorList>
    </citation>
    <scope>NUCLEOTIDE SEQUENCE</scope>
    <source>
        <strain evidence="11">HKST-UBA02</strain>
    </source>
</reference>
<dbReference type="InterPro" id="IPR029055">
    <property type="entry name" value="Ntn_hydrolases_N"/>
</dbReference>
<keyword evidence="6 8" id="KW-0315">Glutamine amidotransferase</keyword>
<dbReference type="Pfam" id="PF00733">
    <property type="entry name" value="Asn_synthase"/>
    <property type="match status" value="1"/>
</dbReference>
<dbReference type="SUPFAM" id="SSF56235">
    <property type="entry name" value="N-terminal nucleophile aminohydrolases (Ntn hydrolases)"/>
    <property type="match status" value="1"/>
</dbReference>
<name>A0A956SI42_UNCEI</name>
<dbReference type="NCBIfam" id="TIGR01536">
    <property type="entry name" value="asn_synth_AEB"/>
    <property type="match status" value="1"/>
</dbReference>
<dbReference type="Proteomes" id="UP000739538">
    <property type="component" value="Unassembled WGS sequence"/>
</dbReference>
<evidence type="ECO:0000256" key="7">
    <source>
        <dbReference type="ARBA" id="ARBA00048741"/>
    </source>
</evidence>
<proteinExistence type="inferred from homology"/>
<keyword evidence="8" id="KW-0028">Amino-acid biosynthesis</keyword>
<dbReference type="GO" id="GO:0004066">
    <property type="term" value="F:asparagine synthase (glutamine-hydrolyzing) activity"/>
    <property type="evidence" value="ECO:0007669"/>
    <property type="project" value="UniProtKB-EC"/>
</dbReference>
<protein>
    <recommendedName>
        <fullName evidence="3">asparagine synthase (glutamine-hydrolyzing)</fullName>
        <ecNumber evidence="3">6.3.5.4</ecNumber>
    </recommendedName>
</protein>
<comment type="caution">
    <text evidence="11">The sequence shown here is derived from an EMBL/GenBank/DDBJ whole genome shotgun (WGS) entry which is preliminary data.</text>
</comment>
<evidence type="ECO:0000256" key="8">
    <source>
        <dbReference type="PIRSR" id="PIRSR001589-1"/>
    </source>
</evidence>
<dbReference type="PANTHER" id="PTHR43284:SF1">
    <property type="entry name" value="ASPARAGINE SYNTHETASE"/>
    <property type="match status" value="1"/>
</dbReference>
<keyword evidence="8" id="KW-0061">Asparagine biosynthesis</keyword>
<accession>A0A956SI42</accession>
<feature type="domain" description="Glutamine amidotransferase type-2" evidence="10">
    <location>
        <begin position="2"/>
        <end position="215"/>
    </location>
</feature>
<dbReference type="Gene3D" id="3.60.20.10">
    <property type="entry name" value="Glutamine Phosphoribosylpyrophosphate, subunit 1, domain 1"/>
    <property type="match status" value="1"/>
</dbReference>
<keyword evidence="4 9" id="KW-0547">Nucleotide-binding</keyword>
<evidence type="ECO:0000259" key="10">
    <source>
        <dbReference type="PROSITE" id="PS51278"/>
    </source>
</evidence>
<keyword evidence="11" id="KW-0436">Ligase</keyword>
<dbReference type="Pfam" id="PF13522">
    <property type="entry name" value="GATase_6"/>
    <property type="match status" value="1"/>
</dbReference>
<evidence type="ECO:0000256" key="9">
    <source>
        <dbReference type="PIRSR" id="PIRSR001589-2"/>
    </source>
</evidence>
<dbReference type="SUPFAM" id="SSF52402">
    <property type="entry name" value="Adenine nucleotide alpha hydrolases-like"/>
    <property type="match status" value="1"/>
</dbReference>
<dbReference type="Gene3D" id="3.40.50.620">
    <property type="entry name" value="HUPs"/>
    <property type="match status" value="2"/>
</dbReference>
<dbReference type="InterPro" id="IPR014729">
    <property type="entry name" value="Rossmann-like_a/b/a_fold"/>
</dbReference>
<keyword evidence="5 9" id="KW-0067">ATP-binding</keyword>
<dbReference type="PANTHER" id="PTHR43284">
    <property type="entry name" value="ASPARAGINE SYNTHETASE (GLUTAMINE-HYDROLYZING)"/>
    <property type="match status" value="1"/>
</dbReference>
<dbReference type="GO" id="GO:0005524">
    <property type="term" value="F:ATP binding"/>
    <property type="evidence" value="ECO:0007669"/>
    <property type="project" value="UniProtKB-KW"/>
</dbReference>
<dbReference type="InterPro" id="IPR051786">
    <property type="entry name" value="ASN_synthetase/amidase"/>
</dbReference>
<evidence type="ECO:0000313" key="12">
    <source>
        <dbReference type="Proteomes" id="UP000739538"/>
    </source>
</evidence>
<dbReference type="AlphaFoldDB" id="A0A956SI42"/>
<sequence length="622" mass="70607">MCGIAGILRYDRSPCTPDAEHVQNMLRTMERRGPDGEGLVRSGRVILGHRRLAIIDLDPRANQPLSTTDRRFLISFNGEIYNYRELMARLGLSQDDLRTKGDTEIVLHAWAAWGRACLDQLVGQFALAIYDRFEDELWLARDRFGEKPLYYHQCGAALSFASTMGALLELPWIERALDPSSVREYLTYRYCIAPRTVVRGIQKLPAGHLLRVRYRRPETHPWYRGRFGESNARTSRRDLVEEFDSLLNQATKRCLVGDVDMGLFLSDGIDSSAIHRCARSKVPAYTFISEDSTKRNLEPPAEATRIECSSELRLTALERAFSTLTEPVGDGAIVGTWLLFHAAKEHATVFLCGHGADELLAGYRLSQDRFRLSAIRRLAWLPDSVVGRLVTRYSAGGESVTQRRHRFLSMPGYRAAEAARYVINRPLPKQDLDALCPSARSDESGSSASYLEAIDRLYDDQPAAASNLDRIQNVMLKTFLTENILSWADSVAMDNSCELRMPFLDRDLVEFIFGLPDDARIGRLPGRRNTKLVLRWWGEGRLDQAVLRRRKRPFFAGGLRSLHRKHPRKLRSWITESDALREAVPGLETWMDNGPEFFRGPRQGTLWALLALGIWSRSHGIS</sequence>
<gene>
    <name evidence="11" type="primary">asnB</name>
    <name evidence="11" type="ORF">KDA27_25190</name>
</gene>
<organism evidence="11 12">
    <name type="scientific">Eiseniibacteriota bacterium</name>
    <dbReference type="NCBI Taxonomy" id="2212470"/>
    <lineage>
        <taxon>Bacteria</taxon>
        <taxon>Candidatus Eiseniibacteriota</taxon>
    </lineage>
</organism>
<evidence type="ECO:0000256" key="1">
    <source>
        <dbReference type="ARBA" id="ARBA00005187"/>
    </source>
</evidence>
<dbReference type="EMBL" id="JAGQHS010000266">
    <property type="protein sequence ID" value="MCA9759113.1"/>
    <property type="molecule type" value="Genomic_DNA"/>
</dbReference>
<dbReference type="GO" id="GO:0006529">
    <property type="term" value="P:asparagine biosynthetic process"/>
    <property type="evidence" value="ECO:0007669"/>
    <property type="project" value="UniProtKB-KW"/>
</dbReference>
<dbReference type="CDD" id="cd00712">
    <property type="entry name" value="AsnB"/>
    <property type="match status" value="1"/>
</dbReference>
<feature type="binding site" evidence="9">
    <location>
        <position position="102"/>
    </location>
    <ligand>
        <name>L-glutamine</name>
        <dbReference type="ChEBI" id="CHEBI:58359"/>
    </ligand>
</feature>
<comment type="similarity">
    <text evidence="2">Belongs to the asparagine synthetase family.</text>
</comment>
<dbReference type="EC" id="6.3.5.4" evidence="3"/>
<dbReference type="InterPro" id="IPR033738">
    <property type="entry name" value="AsnB_N"/>
</dbReference>
<evidence type="ECO:0000256" key="4">
    <source>
        <dbReference type="ARBA" id="ARBA00022741"/>
    </source>
</evidence>
<evidence type="ECO:0000256" key="3">
    <source>
        <dbReference type="ARBA" id="ARBA00012737"/>
    </source>
</evidence>
<evidence type="ECO:0000256" key="2">
    <source>
        <dbReference type="ARBA" id="ARBA00005752"/>
    </source>
</evidence>
<comment type="pathway">
    <text evidence="1">Amino-acid biosynthesis; L-asparagine biosynthesis; L-asparagine from L-aspartate (L-Gln route): step 1/1.</text>
</comment>
<dbReference type="PIRSF" id="PIRSF001589">
    <property type="entry name" value="Asn_synthetase_glu-h"/>
    <property type="match status" value="1"/>
</dbReference>
<dbReference type="CDD" id="cd01991">
    <property type="entry name" value="Asn_synthase_B_C"/>
    <property type="match status" value="1"/>
</dbReference>
<reference evidence="11" key="2">
    <citation type="journal article" date="2021" name="Microbiome">
        <title>Successional dynamics and alternative stable states in a saline activated sludge microbial community over 9 years.</title>
        <authorList>
            <person name="Wang Y."/>
            <person name="Ye J."/>
            <person name="Ju F."/>
            <person name="Liu L."/>
            <person name="Boyd J.A."/>
            <person name="Deng Y."/>
            <person name="Parks D.H."/>
            <person name="Jiang X."/>
            <person name="Yin X."/>
            <person name="Woodcroft B.J."/>
            <person name="Tyson G.W."/>
            <person name="Hugenholtz P."/>
            <person name="Polz M.F."/>
            <person name="Zhang T."/>
        </authorList>
    </citation>
    <scope>NUCLEOTIDE SEQUENCE</scope>
    <source>
        <strain evidence="11">HKST-UBA02</strain>
    </source>
</reference>
<feature type="active site" description="For GATase activity" evidence="8">
    <location>
        <position position="2"/>
    </location>
</feature>
<dbReference type="PROSITE" id="PS51278">
    <property type="entry name" value="GATASE_TYPE_2"/>
    <property type="match status" value="1"/>
</dbReference>
<evidence type="ECO:0000256" key="5">
    <source>
        <dbReference type="ARBA" id="ARBA00022840"/>
    </source>
</evidence>
<dbReference type="InterPro" id="IPR017932">
    <property type="entry name" value="GATase_2_dom"/>
</dbReference>